<feature type="transmembrane region" description="Helical" evidence="1">
    <location>
        <begin position="250"/>
        <end position="273"/>
    </location>
</feature>
<feature type="transmembrane region" description="Helical" evidence="1">
    <location>
        <begin position="153"/>
        <end position="172"/>
    </location>
</feature>
<feature type="transmembrane region" description="Helical" evidence="1">
    <location>
        <begin position="394"/>
        <end position="413"/>
    </location>
</feature>
<keyword evidence="1" id="KW-0812">Transmembrane</keyword>
<dbReference type="OrthoDB" id="221358at2759"/>
<evidence type="ECO:0000313" key="2">
    <source>
        <dbReference type="EMBL" id="GMI49148.1"/>
    </source>
</evidence>
<dbReference type="AlphaFoldDB" id="A0A9W7GQX2"/>
<keyword evidence="1" id="KW-1133">Transmembrane helix</keyword>
<dbReference type="EMBL" id="BRYA01000470">
    <property type="protein sequence ID" value="GMI49148.1"/>
    <property type="molecule type" value="Genomic_DNA"/>
</dbReference>
<organism evidence="2 3">
    <name type="scientific">Triparma columacea</name>
    <dbReference type="NCBI Taxonomy" id="722753"/>
    <lineage>
        <taxon>Eukaryota</taxon>
        <taxon>Sar</taxon>
        <taxon>Stramenopiles</taxon>
        <taxon>Ochrophyta</taxon>
        <taxon>Bolidophyceae</taxon>
        <taxon>Parmales</taxon>
        <taxon>Triparmaceae</taxon>
        <taxon>Triparma</taxon>
    </lineage>
</organism>
<evidence type="ECO:0000313" key="3">
    <source>
        <dbReference type="Proteomes" id="UP001165065"/>
    </source>
</evidence>
<keyword evidence="1" id="KW-0472">Membrane</keyword>
<dbReference type="Proteomes" id="UP001165065">
    <property type="component" value="Unassembled WGS sequence"/>
</dbReference>
<proteinExistence type="predicted"/>
<comment type="caution">
    <text evidence="2">The sequence shown here is derived from an EMBL/GenBank/DDBJ whole genome shotgun (WGS) entry which is preliminary data.</text>
</comment>
<keyword evidence="3" id="KW-1185">Reference proteome</keyword>
<sequence>MNGMESRLSGWLNSTATLKEATQKYPWLEGMLFEIMLNKYGLASSTSATLKNMTEKDARKVGGNFANALIENMTPQTAVDAWVLTYPVLPELEEEYAWFRPMMNTIAIAIREKSFYGVRARAYIGAVVSFTDMISDAFMAYEFSRTGRGGTAQALLFLVLANVFCQSAIVYMQTRNTNKKTMAFEFLSVVTFTKPGFDAYRVANGMEQPSGVPLDPLKEMVCIKILEIVFEAIPGLVLQLVAFIKVKDKTAFAMVSIFISAASTAFTGSTIFFDIDTDPKVRRQNPTSSGIIPNSGRGGAFLSVLLICGLQVLAKAFATALLFVTDKSWLFYYICGDHALHIVYRIIRNDFIFFVPAPKVMSYLLFPIFRVATKVINDFTGTPLTRLRLFMGGCYYLFNLITSQVSVFVAVYLYNNYADVAEGERKISAETLWAGSIALAAAWLINFLYFARFVAVPRLRHTLWNTLTGRQCVQEYFLMGESDEHKFHIFSNNLLLWKSEIGEDVKAWTFKNWATWKQEEPEWFKEEMVPDEFKPKEVPQ</sequence>
<feature type="transmembrane region" description="Helical" evidence="1">
    <location>
        <begin position="300"/>
        <end position="324"/>
    </location>
</feature>
<gene>
    <name evidence="2" type="ORF">TrCOL_g7712</name>
</gene>
<protein>
    <submittedName>
        <fullName evidence="2">Uncharacterized protein</fullName>
    </submittedName>
</protein>
<evidence type="ECO:0000256" key="1">
    <source>
        <dbReference type="SAM" id="Phobius"/>
    </source>
</evidence>
<feature type="transmembrane region" description="Helical" evidence="1">
    <location>
        <begin position="433"/>
        <end position="451"/>
    </location>
</feature>
<accession>A0A9W7GQX2</accession>
<reference evidence="3" key="1">
    <citation type="journal article" date="2023" name="Commun. Biol.">
        <title>Genome analysis of Parmales, the sister group of diatoms, reveals the evolutionary specialization of diatoms from phago-mixotrophs to photoautotrophs.</title>
        <authorList>
            <person name="Ban H."/>
            <person name="Sato S."/>
            <person name="Yoshikawa S."/>
            <person name="Yamada K."/>
            <person name="Nakamura Y."/>
            <person name="Ichinomiya M."/>
            <person name="Sato N."/>
            <person name="Blanc-Mathieu R."/>
            <person name="Endo H."/>
            <person name="Kuwata A."/>
            <person name="Ogata H."/>
        </authorList>
    </citation>
    <scope>NUCLEOTIDE SEQUENCE [LARGE SCALE GENOMIC DNA]</scope>
</reference>
<name>A0A9W7GQX2_9STRA</name>